<dbReference type="InterPro" id="IPR037523">
    <property type="entry name" value="VOC_core"/>
</dbReference>
<evidence type="ECO:0000259" key="1">
    <source>
        <dbReference type="PROSITE" id="PS51819"/>
    </source>
</evidence>
<proteinExistence type="predicted"/>
<dbReference type="PANTHER" id="PTHR22946:SF12">
    <property type="entry name" value="CONIDIAL PIGMENT BIOSYNTHESIS PROTEIN AYG1 (AFU_ORTHOLOGUE AFUA_2G17550)"/>
    <property type="match status" value="1"/>
</dbReference>
<dbReference type="Gene3D" id="3.40.50.1820">
    <property type="entry name" value="alpha/beta hydrolase"/>
    <property type="match status" value="1"/>
</dbReference>
<name>X0REV7_9ZZZZ</name>
<gene>
    <name evidence="2" type="ORF">S01H1_14463</name>
</gene>
<comment type="caution">
    <text evidence="2">The sequence shown here is derived from an EMBL/GenBank/DDBJ whole genome shotgun (WGS) entry which is preliminary data.</text>
</comment>
<dbReference type="PANTHER" id="PTHR22946">
    <property type="entry name" value="DIENELACTONE HYDROLASE DOMAIN-CONTAINING PROTEIN-RELATED"/>
    <property type="match status" value="1"/>
</dbReference>
<organism evidence="2">
    <name type="scientific">marine sediment metagenome</name>
    <dbReference type="NCBI Taxonomy" id="412755"/>
    <lineage>
        <taxon>unclassified sequences</taxon>
        <taxon>metagenomes</taxon>
        <taxon>ecological metagenomes</taxon>
    </lineage>
</organism>
<dbReference type="InterPro" id="IPR029068">
    <property type="entry name" value="Glyas_Bleomycin-R_OHBP_Dase"/>
</dbReference>
<feature type="non-terminal residue" evidence="2">
    <location>
        <position position="289"/>
    </location>
</feature>
<dbReference type="PROSITE" id="PS51819">
    <property type="entry name" value="VOC"/>
    <property type="match status" value="1"/>
</dbReference>
<dbReference type="InterPro" id="IPR050261">
    <property type="entry name" value="FrsA_esterase"/>
</dbReference>
<dbReference type="SUPFAM" id="SSF53474">
    <property type="entry name" value="alpha/beta-Hydrolases"/>
    <property type="match status" value="1"/>
</dbReference>
<protein>
    <recommendedName>
        <fullName evidence="1">VOC domain-containing protein</fullName>
    </recommendedName>
</protein>
<dbReference type="EMBL" id="BARS01007526">
    <property type="protein sequence ID" value="GAF67298.1"/>
    <property type="molecule type" value="Genomic_DNA"/>
</dbReference>
<feature type="domain" description="VOC" evidence="1">
    <location>
        <begin position="193"/>
        <end position="289"/>
    </location>
</feature>
<dbReference type="AlphaFoldDB" id="X0REV7"/>
<dbReference type="SUPFAM" id="SSF54593">
    <property type="entry name" value="Glyoxalase/Bleomycin resistance protein/Dihydroxybiphenyl dioxygenase"/>
    <property type="match status" value="1"/>
</dbReference>
<dbReference type="Pfam" id="PF13669">
    <property type="entry name" value="Glyoxalase_4"/>
    <property type="match status" value="1"/>
</dbReference>
<accession>X0REV7</accession>
<dbReference type="InterPro" id="IPR029058">
    <property type="entry name" value="AB_hydrolase_fold"/>
</dbReference>
<reference evidence="2" key="1">
    <citation type="journal article" date="2014" name="Front. Microbiol.">
        <title>High frequency of phylogenetically diverse reductive dehalogenase-homologous genes in deep subseafloor sedimentary metagenomes.</title>
        <authorList>
            <person name="Kawai M."/>
            <person name="Futagami T."/>
            <person name="Toyoda A."/>
            <person name="Takaki Y."/>
            <person name="Nishi S."/>
            <person name="Hori S."/>
            <person name="Arai W."/>
            <person name="Tsubouchi T."/>
            <person name="Morono Y."/>
            <person name="Uchiyama I."/>
            <person name="Ito T."/>
            <person name="Fujiyama A."/>
            <person name="Inagaki F."/>
            <person name="Takami H."/>
        </authorList>
    </citation>
    <scope>NUCLEOTIDE SEQUENCE</scope>
    <source>
        <strain evidence="2">Expedition CK06-06</strain>
    </source>
</reference>
<evidence type="ECO:0000313" key="2">
    <source>
        <dbReference type="EMBL" id="GAF67298.1"/>
    </source>
</evidence>
<sequence length="289" mass="33246">METLPGVNHDKIVYMGVSMGGYLAPRVAAFDDRIDVLVVNSGLFKLYECAFRIFPDDVTQLIDTDPPKFNCIVQEAIKHNVSLYWLFHNAVWRWGFKDFHEFMLSQRDYSLEHVVAQIKCPTLVTDSEDDGMFAGQPEQLYNALECEKTFIHFTREEAAQAHCQLGESSLSNEKLFNWIDIVIKPDEDKGFYKFHHLGVIVNDMDQAVQIFSDILGLDPADERIDRFQGKANKTAMVPIGRYKDFNQFELMEPLSENWLDSWIKTEKGAGFLHMAILVDDFDGKGEFRP</sequence>
<dbReference type="Gene3D" id="3.10.180.10">
    <property type="entry name" value="2,3-Dihydroxybiphenyl 1,2-Dioxygenase, domain 1"/>
    <property type="match status" value="1"/>
</dbReference>